<feature type="chain" id="PRO_5005535942" evidence="1">
    <location>
        <begin position="21"/>
        <end position="211"/>
    </location>
</feature>
<evidence type="ECO:0000313" key="3">
    <source>
        <dbReference type="Proteomes" id="UP000037069"/>
    </source>
</evidence>
<keyword evidence="3" id="KW-1185">Reference proteome</keyword>
<accession>A0A0L0C862</accession>
<evidence type="ECO:0000313" key="2">
    <source>
        <dbReference type="EMBL" id="KNC27604.1"/>
    </source>
</evidence>
<dbReference type="AlphaFoldDB" id="A0A0L0C862"/>
<proteinExistence type="predicted"/>
<feature type="signal peptide" evidence="1">
    <location>
        <begin position="1"/>
        <end position="20"/>
    </location>
</feature>
<dbReference type="EMBL" id="JRES01000882">
    <property type="protein sequence ID" value="KNC27604.1"/>
    <property type="molecule type" value="Genomic_DNA"/>
</dbReference>
<dbReference type="Proteomes" id="UP000037069">
    <property type="component" value="Unassembled WGS sequence"/>
</dbReference>
<organism evidence="2 3">
    <name type="scientific">Lucilia cuprina</name>
    <name type="common">Green bottle fly</name>
    <name type="synonym">Australian sheep blowfly</name>
    <dbReference type="NCBI Taxonomy" id="7375"/>
    <lineage>
        <taxon>Eukaryota</taxon>
        <taxon>Metazoa</taxon>
        <taxon>Ecdysozoa</taxon>
        <taxon>Arthropoda</taxon>
        <taxon>Hexapoda</taxon>
        <taxon>Insecta</taxon>
        <taxon>Pterygota</taxon>
        <taxon>Neoptera</taxon>
        <taxon>Endopterygota</taxon>
        <taxon>Diptera</taxon>
        <taxon>Brachycera</taxon>
        <taxon>Muscomorpha</taxon>
        <taxon>Oestroidea</taxon>
        <taxon>Calliphoridae</taxon>
        <taxon>Luciliinae</taxon>
        <taxon>Lucilia</taxon>
    </lineage>
</organism>
<dbReference type="OrthoDB" id="7791582at2759"/>
<gene>
    <name evidence="2" type="ORF">FF38_05099</name>
</gene>
<keyword evidence="1" id="KW-0732">Signal</keyword>
<protein>
    <submittedName>
        <fullName evidence="2">Uncharacterized protein</fullName>
    </submittedName>
</protein>
<reference evidence="2 3" key="1">
    <citation type="journal article" date="2015" name="Nat. Commun.">
        <title>Lucilia cuprina genome unlocks parasitic fly biology to underpin future interventions.</title>
        <authorList>
            <person name="Anstead C.A."/>
            <person name="Korhonen P.K."/>
            <person name="Young N.D."/>
            <person name="Hall R.S."/>
            <person name="Jex A.R."/>
            <person name="Murali S.C."/>
            <person name="Hughes D.S."/>
            <person name="Lee S.F."/>
            <person name="Perry T."/>
            <person name="Stroehlein A.J."/>
            <person name="Ansell B.R."/>
            <person name="Breugelmans B."/>
            <person name="Hofmann A."/>
            <person name="Qu J."/>
            <person name="Dugan S."/>
            <person name="Lee S.L."/>
            <person name="Chao H."/>
            <person name="Dinh H."/>
            <person name="Han Y."/>
            <person name="Doddapaneni H.V."/>
            <person name="Worley K.C."/>
            <person name="Muzny D.M."/>
            <person name="Ioannidis P."/>
            <person name="Waterhouse R.M."/>
            <person name="Zdobnov E.M."/>
            <person name="James P.J."/>
            <person name="Bagnall N.H."/>
            <person name="Kotze A.C."/>
            <person name="Gibbs R.A."/>
            <person name="Richards S."/>
            <person name="Batterham P."/>
            <person name="Gasser R.B."/>
        </authorList>
    </citation>
    <scope>NUCLEOTIDE SEQUENCE [LARGE SCALE GENOMIC DNA]</scope>
    <source>
        <strain evidence="2 3">LS</strain>
        <tissue evidence="2">Full body</tissue>
    </source>
</reference>
<sequence length="211" mass="23778">MDKLKLTVFLLAFVIIPLQAAIIQNPKLSNTEDGFLELKPNGSLILRSTLNNSSNIWEDAIIFKTILNAIRLTRPLHGKNTLNDLNQKIYGDGVEHKFPPFLERVIQRIQTYFSIYKYTDTTNAPLPNETLTLGANEIDVNLSSGHISNGINRNNKTSLTLNKSTRRPLTTTITITTRSTTPSVIINDADEENEFIEIKNNKSINNENKKL</sequence>
<comment type="caution">
    <text evidence="2">The sequence shown here is derived from an EMBL/GenBank/DDBJ whole genome shotgun (WGS) entry which is preliminary data.</text>
</comment>
<evidence type="ECO:0000256" key="1">
    <source>
        <dbReference type="SAM" id="SignalP"/>
    </source>
</evidence>
<name>A0A0L0C862_LUCCU</name>